<evidence type="ECO:0000313" key="2">
    <source>
        <dbReference type="Proteomes" id="UP000630142"/>
    </source>
</evidence>
<reference evidence="1" key="1">
    <citation type="journal article" date="2014" name="Int. J. Syst. Evol. Microbiol.">
        <title>Complete genome sequence of Corynebacterium casei LMG S-19264T (=DSM 44701T), isolated from a smear-ripened cheese.</title>
        <authorList>
            <consortium name="US DOE Joint Genome Institute (JGI-PGF)"/>
            <person name="Walter F."/>
            <person name="Albersmeier A."/>
            <person name="Kalinowski J."/>
            <person name="Ruckert C."/>
        </authorList>
    </citation>
    <scope>NUCLEOTIDE SEQUENCE</scope>
    <source>
        <strain evidence="1">KCTC 42249</strain>
    </source>
</reference>
<dbReference type="EMBL" id="BMZQ01000002">
    <property type="protein sequence ID" value="GHD13917.1"/>
    <property type="molecule type" value="Genomic_DNA"/>
</dbReference>
<evidence type="ECO:0000313" key="1">
    <source>
        <dbReference type="EMBL" id="GHD13917.1"/>
    </source>
</evidence>
<protein>
    <submittedName>
        <fullName evidence="1">Uncharacterized protein</fullName>
    </submittedName>
</protein>
<accession>A0A8J3DVA4</accession>
<proteinExistence type="predicted"/>
<dbReference type="Proteomes" id="UP000630142">
    <property type="component" value="Unassembled WGS sequence"/>
</dbReference>
<sequence>MWAAYTDQSSFSAENRWRVEQDLHAGWVISYKREADVFWSWSGRKGARISYQRAIPVCDGASVYFRLEYNEKHAAAFEPVVRNLVKTLSAAECE</sequence>
<comment type="caution">
    <text evidence="1">The sequence shown here is derived from an EMBL/GenBank/DDBJ whole genome shotgun (WGS) entry which is preliminary data.</text>
</comment>
<name>A0A8J3DVA4_9HYPH</name>
<reference evidence="1" key="2">
    <citation type="submission" date="2020-09" db="EMBL/GenBank/DDBJ databases">
        <authorList>
            <person name="Sun Q."/>
            <person name="Kim S."/>
        </authorList>
    </citation>
    <scope>NUCLEOTIDE SEQUENCE</scope>
    <source>
        <strain evidence="1">KCTC 42249</strain>
    </source>
</reference>
<gene>
    <name evidence="1" type="ORF">GCM10016234_18810</name>
</gene>
<organism evidence="1 2">
    <name type="scientific">Tianweitania populi</name>
    <dbReference type="NCBI Taxonomy" id="1607949"/>
    <lineage>
        <taxon>Bacteria</taxon>
        <taxon>Pseudomonadati</taxon>
        <taxon>Pseudomonadota</taxon>
        <taxon>Alphaproteobacteria</taxon>
        <taxon>Hyphomicrobiales</taxon>
        <taxon>Phyllobacteriaceae</taxon>
        <taxon>Tianweitania</taxon>
    </lineage>
</organism>
<keyword evidence="2" id="KW-1185">Reference proteome</keyword>
<dbReference type="AlphaFoldDB" id="A0A8J3DVA4"/>